<sequence length="322" mass="35560">MQLRIEGKNAAMMMELLKNWQLTDGNGIENDSLSMTLFSENVDGIPAKGEKYQVYIGNTYRDEFQISKRSISLRPSEVRLVLCVAPFNILDTTGYRERKSSSWPNASINQIVSDCVTPHGFAVFVHPELQKIQIESMHRTEESTSAFIYRLAKQYDAVAKIVDGTYVIAPKGKAKSATGKKIETITLSLNGNQASDLTNIEIDLDGRDDFLGVKGYYLSTDSGERVAVVVGSTPCKVIRNEFSTQPETEQACSTELRRIQREGQRVTISALPNEKAFAEGLVVIDNTFPSAFRGTSSIDSVCFSGRGRQVSTMTIQATLTGE</sequence>
<proteinExistence type="predicted"/>
<protein>
    <recommendedName>
        <fullName evidence="3">Phage tail protein</fullName>
    </recommendedName>
</protein>
<evidence type="ECO:0000313" key="1">
    <source>
        <dbReference type="EMBL" id="PNH99614.1"/>
    </source>
</evidence>
<name>A0ABX4WAC2_VIBDI</name>
<accession>A0ABX4WAC2</accession>
<dbReference type="RefSeq" id="WP_102969143.1">
    <property type="nucleotide sequence ID" value="NZ_POSM01000026.1"/>
</dbReference>
<evidence type="ECO:0000313" key="2">
    <source>
        <dbReference type="Proteomes" id="UP000236547"/>
    </source>
</evidence>
<dbReference type="SUPFAM" id="SSF69279">
    <property type="entry name" value="Phage tail proteins"/>
    <property type="match status" value="1"/>
</dbReference>
<organism evidence="1 2">
    <name type="scientific">Vibrio diazotrophicus</name>
    <dbReference type="NCBI Taxonomy" id="685"/>
    <lineage>
        <taxon>Bacteria</taxon>
        <taxon>Pseudomonadati</taxon>
        <taxon>Pseudomonadota</taxon>
        <taxon>Gammaproteobacteria</taxon>
        <taxon>Vibrionales</taxon>
        <taxon>Vibrionaceae</taxon>
        <taxon>Vibrio</taxon>
    </lineage>
</organism>
<reference evidence="1 2" key="1">
    <citation type="submission" date="2018-01" db="EMBL/GenBank/DDBJ databases">
        <title>Draft genome sequences of six Vibrio diazotrophicus strains isolated from deep-sea sediments of the Baltic Sea.</title>
        <authorList>
            <person name="Castillo D."/>
            <person name="Vandieken V."/>
            <person name="Chiang O."/>
            <person name="Middelboe M."/>
        </authorList>
    </citation>
    <scope>NUCLEOTIDE SEQUENCE [LARGE SCALE GENOMIC DNA]</scope>
    <source>
        <strain evidence="1 2">65.10M</strain>
    </source>
</reference>
<dbReference type="EMBL" id="POSM01000026">
    <property type="protein sequence ID" value="PNH99614.1"/>
    <property type="molecule type" value="Genomic_DNA"/>
</dbReference>
<gene>
    <name evidence="1" type="ORF">C1O25_16240</name>
</gene>
<keyword evidence="2" id="KW-1185">Reference proteome</keyword>
<evidence type="ECO:0008006" key="3">
    <source>
        <dbReference type="Google" id="ProtNLM"/>
    </source>
</evidence>
<dbReference type="Proteomes" id="UP000236547">
    <property type="component" value="Unassembled WGS sequence"/>
</dbReference>
<comment type="caution">
    <text evidence="1">The sequence shown here is derived from an EMBL/GenBank/DDBJ whole genome shotgun (WGS) entry which is preliminary data.</text>
</comment>